<dbReference type="PANTHER" id="PTHR48098">
    <property type="entry name" value="ENTEROCHELIN ESTERASE-RELATED"/>
    <property type="match status" value="1"/>
</dbReference>
<evidence type="ECO:0000313" key="2">
    <source>
        <dbReference type="EMBL" id="GAA5226402.1"/>
    </source>
</evidence>
<evidence type="ECO:0000256" key="1">
    <source>
        <dbReference type="SAM" id="MobiDB-lite"/>
    </source>
</evidence>
<dbReference type="EMBL" id="BAABLK010000020">
    <property type="protein sequence ID" value="GAA5226402.1"/>
    <property type="molecule type" value="Genomic_DNA"/>
</dbReference>
<keyword evidence="3" id="KW-1185">Reference proteome</keyword>
<accession>A0ABP9TKZ0</accession>
<organism evidence="2 3">
    <name type="scientific">Paeniglutamicibacter antarcticus</name>
    <dbReference type="NCBI Taxonomy" id="494023"/>
    <lineage>
        <taxon>Bacteria</taxon>
        <taxon>Bacillati</taxon>
        <taxon>Actinomycetota</taxon>
        <taxon>Actinomycetes</taxon>
        <taxon>Micrococcales</taxon>
        <taxon>Micrococcaceae</taxon>
        <taxon>Paeniglutamicibacter</taxon>
    </lineage>
</organism>
<feature type="region of interest" description="Disordered" evidence="1">
    <location>
        <begin position="32"/>
        <end position="52"/>
    </location>
</feature>
<dbReference type="SUPFAM" id="SSF53474">
    <property type="entry name" value="alpha/beta-Hydrolases"/>
    <property type="match status" value="1"/>
</dbReference>
<gene>
    <name evidence="2" type="ORF">GCM10025778_09330</name>
</gene>
<dbReference type="Proteomes" id="UP001501257">
    <property type="component" value="Unassembled WGS sequence"/>
</dbReference>
<comment type="caution">
    <text evidence="2">The sequence shown here is derived from an EMBL/GenBank/DDBJ whole genome shotgun (WGS) entry which is preliminary data.</text>
</comment>
<dbReference type="InterPro" id="IPR000801">
    <property type="entry name" value="Esterase-like"/>
</dbReference>
<dbReference type="Pfam" id="PF00756">
    <property type="entry name" value="Esterase"/>
    <property type="match status" value="1"/>
</dbReference>
<sequence length="308" mass="33327">MVLALIAGAFIVNSAGDFVPDLTTARRIMSAAAGQGSQPGPPADTAPSGQGTVSVVSMPADENLQIPAADAWVYTPPGYDATGKTRYPVVYLIHGYPGTASDWFTYGKTGDTMDNLVHKRLVVPMIVVSLDISRAAKYDTECLDSSDGPKVESWLYSRAVPHIDKLFLTQANREGRILAGFSAGGFCALDQGLRHQETWGTIIAFEGFGEPGSGGEDAFGDNEAEIKAHSPEEYIPTMKFVHHQAFYLDSGEGDGLERVKGLAEQLKQRQQKVYYRVNAGEGHSWSEVRAGLPYALLFASEELRGQQH</sequence>
<dbReference type="Gene3D" id="3.40.50.1820">
    <property type="entry name" value="alpha/beta hydrolase"/>
    <property type="match status" value="1"/>
</dbReference>
<proteinExistence type="predicted"/>
<dbReference type="InterPro" id="IPR050583">
    <property type="entry name" value="Mycobacterial_A85_antigen"/>
</dbReference>
<evidence type="ECO:0000313" key="3">
    <source>
        <dbReference type="Proteomes" id="UP001501257"/>
    </source>
</evidence>
<protein>
    <recommendedName>
        <fullName evidence="4">Enterochelin esterase-like enzyme</fullName>
    </recommendedName>
</protein>
<dbReference type="InterPro" id="IPR029058">
    <property type="entry name" value="AB_hydrolase_fold"/>
</dbReference>
<name>A0ABP9TKZ0_9MICC</name>
<evidence type="ECO:0008006" key="4">
    <source>
        <dbReference type="Google" id="ProtNLM"/>
    </source>
</evidence>
<reference evidence="3" key="1">
    <citation type="journal article" date="2019" name="Int. J. Syst. Evol. Microbiol.">
        <title>The Global Catalogue of Microorganisms (GCM) 10K type strain sequencing project: providing services to taxonomists for standard genome sequencing and annotation.</title>
        <authorList>
            <consortium name="The Broad Institute Genomics Platform"/>
            <consortium name="The Broad Institute Genome Sequencing Center for Infectious Disease"/>
            <person name="Wu L."/>
            <person name="Ma J."/>
        </authorList>
    </citation>
    <scope>NUCLEOTIDE SEQUENCE [LARGE SCALE GENOMIC DNA]</scope>
    <source>
        <strain evidence="3">JCM 18952</strain>
    </source>
</reference>